<gene>
    <name evidence="1" type="ORF">OYC61_012825</name>
</gene>
<protein>
    <submittedName>
        <fullName evidence="1">Uncharacterized protein</fullName>
    </submittedName>
</protein>
<dbReference type="RefSeq" id="WP_268378285.1">
    <property type="nucleotide sequence ID" value="NZ_JAPQTC020000004.1"/>
</dbReference>
<sequence length="68" mass="7760">MSIHDEKEELVQFALDLLPLETHTYTVDTPYRKEMDWLAGEVRKALEAQGRKDVAVTIASETTIRLDA</sequence>
<organism evidence="1 2">
    <name type="scientific">Alcaligenes nematophilus</name>
    <dbReference type="NCBI Taxonomy" id="2994643"/>
    <lineage>
        <taxon>Bacteria</taxon>
        <taxon>Pseudomonadati</taxon>
        <taxon>Pseudomonadota</taxon>
        <taxon>Betaproteobacteria</taxon>
        <taxon>Burkholderiales</taxon>
        <taxon>Alcaligenaceae</taxon>
        <taxon>Alcaligenes</taxon>
    </lineage>
</organism>
<dbReference type="Proteomes" id="UP001074635">
    <property type="component" value="Unassembled WGS sequence"/>
</dbReference>
<reference evidence="1" key="1">
    <citation type="submission" date="2023-08" db="EMBL/GenBank/DDBJ databases">
        <title>Study of Resistomes in environmental pathogenic environmental.</title>
        <authorList>
            <person name="Bhattacharjee A."/>
            <person name="Singh A.K."/>
        </authorList>
    </citation>
    <scope>NUCLEOTIDE SEQUENCE</scope>
    <source>
        <strain evidence="1">S1</strain>
    </source>
</reference>
<proteinExistence type="predicted"/>
<evidence type="ECO:0000313" key="1">
    <source>
        <dbReference type="EMBL" id="MDT8505183.1"/>
    </source>
</evidence>
<evidence type="ECO:0000313" key="2">
    <source>
        <dbReference type="Proteomes" id="UP001074635"/>
    </source>
</evidence>
<name>A0ABU3MW25_9BURK</name>
<accession>A0ABU3MW25</accession>
<keyword evidence="2" id="KW-1185">Reference proteome</keyword>
<dbReference type="EMBL" id="JAPQTC020000004">
    <property type="protein sequence ID" value="MDT8505183.1"/>
    <property type="molecule type" value="Genomic_DNA"/>
</dbReference>
<comment type="caution">
    <text evidence="1">The sequence shown here is derived from an EMBL/GenBank/DDBJ whole genome shotgun (WGS) entry which is preliminary data.</text>
</comment>